<dbReference type="EMBL" id="PEWV01000062">
    <property type="protein sequence ID" value="PIU41271.1"/>
    <property type="molecule type" value="Genomic_DNA"/>
</dbReference>
<dbReference type="AlphaFoldDB" id="A0A2J0KRQ4"/>
<proteinExistence type="inferred from homology"/>
<dbReference type="HAMAP" id="MF_00055">
    <property type="entry name" value="MEMO1"/>
    <property type="match status" value="1"/>
</dbReference>
<dbReference type="SUPFAM" id="SSF53213">
    <property type="entry name" value="LigB-like"/>
    <property type="match status" value="1"/>
</dbReference>
<organism evidence="3 4">
    <name type="scientific">Candidatus Aquitaenariimonas noxiae</name>
    <dbReference type="NCBI Taxonomy" id="1974741"/>
    <lineage>
        <taxon>Bacteria</taxon>
        <taxon>Pseudomonadati</taxon>
        <taxon>Candidatus Omnitrophota</taxon>
        <taxon>Candidatus Aquitaenariimonas</taxon>
    </lineage>
</organism>
<sequence>MTRKAVVAGQFYPGNALGLDKEISSLMDPSAKKYSAVAIIAPHAGYVYSGEVAGSVYASIETSSSAVIIGPNHTGYGERFSLMSTDSWITPLGEVGIDKKLAKAILGSSQLIKEDSLAHMAEHSVEVQLPFLQKLNPKIKIVPIIVSGADVETYIEIGKGIADSIKSSDSKILIVASSDMTHYESQESAARKDSKAIEALLKLDETELIKRVKKYEISMCGYAPVAITLAASKALGAKKAELIKYQTSGEVSGDYTSVVGYAGIVIY</sequence>
<name>A0A2J0KRQ4_9BACT</name>
<dbReference type="PANTHER" id="PTHR11060">
    <property type="entry name" value="PROTEIN MEMO1"/>
    <property type="match status" value="1"/>
</dbReference>
<dbReference type="InterPro" id="IPR002737">
    <property type="entry name" value="MEMO1_fam"/>
</dbReference>
<accession>A0A2J0KRQ4</accession>
<evidence type="ECO:0000256" key="1">
    <source>
        <dbReference type="ARBA" id="ARBA00006315"/>
    </source>
</evidence>
<dbReference type="CDD" id="cd07361">
    <property type="entry name" value="MEMO_like"/>
    <property type="match status" value="1"/>
</dbReference>
<gene>
    <name evidence="3" type="ORF">COS99_06135</name>
</gene>
<dbReference type="Proteomes" id="UP000230052">
    <property type="component" value="Unassembled WGS sequence"/>
</dbReference>
<protein>
    <recommendedName>
        <fullName evidence="2">MEMO1 family protein COS99_06135</fullName>
    </recommendedName>
</protein>
<evidence type="ECO:0000313" key="3">
    <source>
        <dbReference type="EMBL" id="PIU41271.1"/>
    </source>
</evidence>
<dbReference type="NCBIfam" id="TIGR04336">
    <property type="entry name" value="AmmeMemoSam_B"/>
    <property type="match status" value="1"/>
</dbReference>
<comment type="similarity">
    <text evidence="1 2">Belongs to the MEMO1 family.</text>
</comment>
<comment type="caution">
    <text evidence="3">The sequence shown here is derived from an EMBL/GenBank/DDBJ whole genome shotgun (WGS) entry which is preliminary data.</text>
</comment>
<dbReference type="PANTHER" id="PTHR11060:SF0">
    <property type="entry name" value="PROTEIN MEMO1"/>
    <property type="match status" value="1"/>
</dbReference>
<dbReference type="Gene3D" id="3.40.830.10">
    <property type="entry name" value="LigB-like"/>
    <property type="match status" value="1"/>
</dbReference>
<dbReference type="NCBIfam" id="NF001987">
    <property type="entry name" value="PRK00782.1"/>
    <property type="match status" value="1"/>
</dbReference>
<evidence type="ECO:0000256" key="2">
    <source>
        <dbReference type="HAMAP-Rule" id="MF_00055"/>
    </source>
</evidence>
<evidence type="ECO:0000313" key="4">
    <source>
        <dbReference type="Proteomes" id="UP000230052"/>
    </source>
</evidence>
<reference evidence="3 4" key="1">
    <citation type="submission" date="2017-09" db="EMBL/GenBank/DDBJ databases">
        <title>Depth-based differentiation of microbial function through sediment-hosted aquifers and enrichment of novel symbionts in the deep terrestrial subsurface.</title>
        <authorList>
            <person name="Probst A.J."/>
            <person name="Ladd B."/>
            <person name="Jarett J.K."/>
            <person name="Geller-Mcgrath D.E."/>
            <person name="Sieber C.M."/>
            <person name="Emerson J.B."/>
            <person name="Anantharaman K."/>
            <person name="Thomas B.C."/>
            <person name="Malmstrom R."/>
            <person name="Stieglmeier M."/>
            <person name="Klingl A."/>
            <person name="Woyke T."/>
            <person name="Ryan C.M."/>
            <person name="Banfield J.F."/>
        </authorList>
    </citation>
    <scope>NUCLEOTIDE SEQUENCE [LARGE SCALE GENOMIC DNA]</scope>
    <source>
        <strain evidence="3">CG07_land_8_20_14_0_80_42_15</strain>
    </source>
</reference>
<dbReference type="Pfam" id="PF01875">
    <property type="entry name" value="Memo"/>
    <property type="match status" value="1"/>
</dbReference>